<organism evidence="1 2">
    <name type="scientific">Caldalkalibacillus uzonensis</name>
    <dbReference type="NCBI Taxonomy" id="353224"/>
    <lineage>
        <taxon>Bacteria</taxon>
        <taxon>Bacillati</taxon>
        <taxon>Bacillota</taxon>
        <taxon>Bacilli</taxon>
        <taxon>Bacillales</taxon>
        <taxon>Bacillaceae</taxon>
        <taxon>Caldalkalibacillus</taxon>
    </lineage>
</organism>
<dbReference type="InterPro" id="IPR029025">
    <property type="entry name" value="T3SS_substrate_exporter_C"/>
</dbReference>
<keyword evidence="1" id="KW-0282">Flagellum</keyword>
<dbReference type="InterPro" id="IPR006135">
    <property type="entry name" value="T3SS_substrate_exporter"/>
</dbReference>
<name>A0ABU0CM06_9BACI</name>
<dbReference type="Pfam" id="PF01312">
    <property type="entry name" value="Bac_export_2"/>
    <property type="match status" value="1"/>
</dbReference>
<reference evidence="1 2" key="1">
    <citation type="submission" date="2023-07" db="EMBL/GenBank/DDBJ databases">
        <title>Genomic Encyclopedia of Type Strains, Phase IV (KMG-IV): sequencing the most valuable type-strain genomes for metagenomic binning, comparative biology and taxonomic classification.</title>
        <authorList>
            <person name="Goeker M."/>
        </authorList>
    </citation>
    <scope>NUCLEOTIDE SEQUENCE [LARGE SCALE GENOMIC DNA]</scope>
    <source>
        <strain evidence="1 2">DSM 17740</strain>
    </source>
</reference>
<dbReference type="EMBL" id="JAUSUQ010000001">
    <property type="protein sequence ID" value="MDQ0337439.1"/>
    <property type="molecule type" value="Genomic_DNA"/>
</dbReference>
<comment type="caution">
    <text evidence="1">The sequence shown here is derived from an EMBL/GenBank/DDBJ whole genome shotgun (WGS) entry which is preliminary data.</text>
</comment>
<keyword evidence="1" id="KW-0966">Cell projection</keyword>
<dbReference type="PANTHER" id="PTHR30531:SF12">
    <property type="entry name" value="FLAGELLAR BIOSYNTHETIC PROTEIN FLHB"/>
    <property type="match status" value="1"/>
</dbReference>
<dbReference type="Gene3D" id="3.40.1690.10">
    <property type="entry name" value="secretion proteins EscU"/>
    <property type="match status" value="1"/>
</dbReference>
<gene>
    <name evidence="1" type="ORF">J2S00_000209</name>
</gene>
<dbReference type="RefSeq" id="WP_307334575.1">
    <property type="nucleotide sequence ID" value="NZ_JAUSUQ010000001.1"/>
</dbReference>
<evidence type="ECO:0000313" key="1">
    <source>
        <dbReference type="EMBL" id="MDQ0337439.1"/>
    </source>
</evidence>
<dbReference type="PANTHER" id="PTHR30531">
    <property type="entry name" value="FLAGELLAR BIOSYNTHETIC PROTEIN FLHB"/>
    <property type="match status" value="1"/>
</dbReference>
<sequence length="96" mass="10642">MNRESEPLKKAVALQYDSEQHDAPVVKAKGTGLVAERIIELASQHGIPIYEDPSLVELLSKLELNEQIPEEIYAVIAEVLAMVYELEQKAVSRSAP</sequence>
<proteinExistence type="predicted"/>
<dbReference type="SUPFAM" id="SSF160544">
    <property type="entry name" value="EscU C-terminal domain-like"/>
    <property type="match status" value="1"/>
</dbReference>
<keyword evidence="2" id="KW-1185">Reference proteome</keyword>
<keyword evidence="1" id="KW-0969">Cilium</keyword>
<evidence type="ECO:0000313" key="2">
    <source>
        <dbReference type="Proteomes" id="UP001232445"/>
    </source>
</evidence>
<accession>A0ABU0CM06</accession>
<protein>
    <submittedName>
        <fullName evidence="1">Flagellar biosynthesis protein</fullName>
    </submittedName>
</protein>
<dbReference type="Proteomes" id="UP001232445">
    <property type="component" value="Unassembled WGS sequence"/>
</dbReference>
<dbReference type="PRINTS" id="PR00950">
    <property type="entry name" value="TYPE3IMSPROT"/>
</dbReference>